<dbReference type="AlphaFoldDB" id="A0A504Z1U4"/>
<evidence type="ECO:0000313" key="2">
    <source>
        <dbReference type="Proteomes" id="UP000316759"/>
    </source>
</evidence>
<organism evidence="1 2">
    <name type="scientific">Fasciola gigantica</name>
    <name type="common">Giant liver fluke</name>
    <dbReference type="NCBI Taxonomy" id="46835"/>
    <lineage>
        <taxon>Eukaryota</taxon>
        <taxon>Metazoa</taxon>
        <taxon>Spiralia</taxon>
        <taxon>Lophotrochozoa</taxon>
        <taxon>Platyhelminthes</taxon>
        <taxon>Trematoda</taxon>
        <taxon>Digenea</taxon>
        <taxon>Plagiorchiida</taxon>
        <taxon>Echinostomata</taxon>
        <taxon>Echinostomatoidea</taxon>
        <taxon>Fasciolidae</taxon>
        <taxon>Fasciola</taxon>
    </lineage>
</organism>
<keyword evidence="2" id="KW-1185">Reference proteome</keyword>
<proteinExistence type="predicted"/>
<dbReference type="Proteomes" id="UP000316759">
    <property type="component" value="Unassembled WGS sequence"/>
</dbReference>
<evidence type="ECO:0000313" key="1">
    <source>
        <dbReference type="EMBL" id="TPP67644.1"/>
    </source>
</evidence>
<dbReference type="EMBL" id="SUNJ01000456">
    <property type="protein sequence ID" value="TPP67644.1"/>
    <property type="molecule type" value="Genomic_DNA"/>
</dbReference>
<sequence>MPVTVHDLMRARGSPNQWYEESTKSTSTMLTEEAATIGETPTGMSMYTVVKLMVDGNRDVCVISKKWVSEDETHAYIPNVDGGKFHRLVRSHATLPPDTPKRPVDILIHTDSEHPTQEQEFSKSFATPPPFSMSYLDANRSTACVDSAPEIPTAEKVIITIKGEAAFVNFITFQVKQRVSGVLFYLR</sequence>
<gene>
    <name evidence="1" type="ORF">FGIG_09376</name>
</gene>
<accession>A0A504Z1U4</accession>
<reference evidence="1 2" key="1">
    <citation type="submission" date="2019-04" db="EMBL/GenBank/DDBJ databases">
        <title>Annotation for the trematode Fasciola gigantica.</title>
        <authorList>
            <person name="Choi Y.-J."/>
        </authorList>
    </citation>
    <scope>NUCLEOTIDE SEQUENCE [LARGE SCALE GENOMIC DNA]</scope>
    <source>
        <strain evidence="1">Uganda_cow_1</strain>
    </source>
</reference>
<protein>
    <submittedName>
        <fullName evidence="1">Uncharacterized protein</fullName>
    </submittedName>
</protein>
<comment type="caution">
    <text evidence="1">The sequence shown here is derived from an EMBL/GenBank/DDBJ whole genome shotgun (WGS) entry which is preliminary data.</text>
</comment>
<name>A0A504Z1U4_FASGI</name>